<dbReference type="InterPro" id="IPR013049">
    <property type="entry name" value="Spo11/TopoVI_A_N"/>
</dbReference>
<dbReference type="PRINTS" id="PR01550">
    <property type="entry name" value="TOP6AFAMILY"/>
</dbReference>
<accession>A0A8I2YID7</accession>
<keyword evidence="7" id="KW-0460">Magnesium</keyword>
<dbReference type="InterPro" id="IPR036078">
    <property type="entry name" value="Spo11/TopoVI_A_sf"/>
</dbReference>
<dbReference type="PROSITE" id="PS52041">
    <property type="entry name" value="TOPO_IIB"/>
    <property type="match status" value="1"/>
</dbReference>
<comment type="similarity">
    <text evidence="4 12">Belongs to the TOP6A family.</text>
</comment>
<feature type="domain" description="Topoisomerase 6 subunit A/Spo11 TOPRIM" evidence="14">
    <location>
        <begin position="228"/>
        <end position="337"/>
    </location>
</feature>
<dbReference type="PANTHER" id="PTHR10848:SF0">
    <property type="entry name" value="MEIOTIC RECOMBINATION PROTEIN SPO11"/>
    <property type="match status" value="1"/>
</dbReference>
<reference evidence="15" key="1">
    <citation type="submission" date="2021-03" db="EMBL/GenBank/DDBJ databases">
        <title>Evolutionary innovations through gain and loss of genes in the ectomycorrhizal Boletales.</title>
        <authorList>
            <person name="Wu G."/>
            <person name="Miyauchi S."/>
            <person name="Morin E."/>
            <person name="Yang Z.-L."/>
            <person name="Xu J."/>
            <person name="Martin F.M."/>
        </authorList>
    </citation>
    <scope>NUCLEOTIDE SEQUENCE</scope>
    <source>
        <strain evidence="15">BR01</strain>
    </source>
</reference>
<dbReference type="Proteomes" id="UP000683000">
    <property type="component" value="Unassembled WGS sequence"/>
</dbReference>
<dbReference type="GO" id="GO:0000228">
    <property type="term" value="C:nuclear chromosome"/>
    <property type="evidence" value="ECO:0007669"/>
    <property type="project" value="TreeGrafter"/>
</dbReference>
<name>A0A8I2YID7_9AGAM</name>
<keyword evidence="9 12" id="KW-0238">DNA-binding</keyword>
<organism evidence="15 16">
    <name type="scientific">Boletus reticuloceps</name>
    <dbReference type="NCBI Taxonomy" id="495285"/>
    <lineage>
        <taxon>Eukaryota</taxon>
        <taxon>Fungi</taxon>
        <taxon>Dikarya</taxon>
        <taxon>Basidiomycota</taxon>
        <taxon>Agaricomycotina</taxon>
        <taxon>Agaricomycetes</taxon>
        <taxon>Agaricomycetidae</taxon>
        <taxon>Boletales</taxon>
        <taxon>Boletineae</taxon>
        <taxon>Boletaceae</taxon>
        <taxon>Boletoideae</taxon>
        <taxon>Boletus</taxon>
    </lineage>
</organism>
<comment type="caution">
    <text evidence="15">The sequence shown here is derived from an EMBL/GenBank/DDBJ whole genome shotgun (WGS) entry which is preliminary data.</text>
</comment>
<dbReference type="GO" id="GO:0007131">
    <property type="term" value="P:reciprocal meiotic recombination"/>
    <property type="evidence" value="ECO:0007669"/>
    <property type="project" value="TreeGrafter"/>
</dbReference>
<dbReference type="Pfam" id="PF21180">
    <property type="entry name" value="TOP6A-Spo11_Toprim"/>
    <property type="match status" value="1"/>
</dbReference>
<dbReference type="InterPro" id="IPR002815">
    <property type="entry name" value="Spo11/TopoVI_A"/>
</dbReference>
<dbReference type="GO" id="GO:0042138">
    <property type="term" value="P:meiotic DNA double-strand break formation"/>
    <property type="evidence" value="ECO:0007669"/>
    <property type="project" value="InterPro"/>
</dbReference>
<dbReference type="GO" id="GO:0000706">
    <property type="term" value="P:meiotic DNA double-strand break processing"/>
    <property type="evidence" value="ECO:0007669"/>
    <property type="project" value="TreeGrafter"/>
</dbReference>
<dbReference type="GO" id="GO:0003677">
    <property type="term" value="F:DNA binding"/>
    <property type="evidence" value="ECO:0007669"/>
    <property type="project" value="UniProtKB-UniRule"/>
</dbReference>
<dbReference type="EMBL" id="JAGFBS010000028">
    <property type="protein sequence ID" value="KAG6372419.1"/>
    <property type="molecule type" value="Genomic_DNA"/>
</dbReference>
<dbReference type="CDD" id="cd00223">
    <property type="entry name" value="TOPRIM_TopoIIB_SPO"/>
    <property type="match status" value="1"/>
</dbReference>
<evidence type="ECO:0000256" key="12">
    <source>
        <dbReference type="PROSITE-ProRule" id="PRU01385"/>
    </source>
</evidence>
<comment type="catalytic activity">
    <reaction evidence="1 12">
        <text>ATP-dependent breakage, passage and rejoining of double-stranded DNA.</text>
        <dbReference type="EC" id="5.6.2.2"/>
    </reaction>
</comment>
<dbReference type="GO" id="GO:0003918">
    <property type="term" value="F:DNA topoisomerase type II (double strand cut, ATP-hydrolyzing) activity"/>
    <property type="evidence" value="ECO:0007669"/>
    <property type="project" value="UniProtKB-UniRule"/>
</dbReference>
<dbReference type="PANTHER" id="PTHR10848">
    <property type="entry name" value="MEIOTIC RECOMBINATION PROTEIN SPO11"/>
    <property type="match status" value="1"/>
</dbReference>
<dbReference type="AlphaFoldDB" id="A0A8I2YID7"/>
<keyword evidence="16" id="KW-1185">Reference proteome</keyword>
<evidence type="ECO:0000256" key="8">
    <source>
        <dbReference type="ARBA" id="ARBA00023029"/>
    </source>
</evidence>
<comment type="cofactor">
    <cofactor evidence="2">
        <name>Mg(2+)</name>
        <dbReference type="ChEBI" id="CHEBI:18420"/>
    </cofactor>
</comment>
<evidence type="ECO:0000313" key="15">
    <source>
        <dbReference type="EMBL" id="KAG6372419.1"/>
    </source>
</evidence>
<evidence type="ECO:0000256" key="10">
    <source>
        <dbReference type="ARBA" id="ARBA00023235"/>
    </source>
</evidence>
<feature type="active site" description="O-(5'-phospho-DNA)-tyrosine intermediate" evidence="12">
    <location>
        <position position="146"/>
    </location>
</feature>
<evidence type="ECO:0000256" key="9">
    <source>
        <dbReference type="ARBA" id="ARBA00023125"/>
    </source>
</evidence>
<keyword evidence="10 12" id="KW-0413">Isomerase</keyword>
<protein>
    <recommendedName>
        <fullName evidence="5">DNA topoisomerase (ATP-hydrolyzing)</fullName>
        <ecNumber evidence="5">5.6.2.2</ecNumber>
    </recommendedName>
</protein>
<dbReference type="GO" id="GO:0005524">
    <property type="term" value="F:ATP binding"/>
    <property type="evidence" value="ECO:0007669"/>
    <property type="project" value="InterPro"/>
</dbReference>
<evidence type="ECO:0000256" key="7">
    <source>
        <dbReference type="ARBA" id="ARBA00022842"/>
    </source>
</evidence>
<proteinExistence type="inferred from homology"/>
<dbReference type="PRINTS" id="PR01551">
    <property type="entry name" value="SPO11HOMOLOG"/>
</dbReference>
<sequence length="347" mass="38556">PRASLVNISQVHRLKQPISTKSIYHYIDMTESDQEELEVHDATIETTIAQIEHLTLNILEQIVAPLTKSQRDIGSLDGTCSHRPGDGKVEIQIADRRRGCASRVLRFPAQTKSPSSRPIAQLLRVMNFAHDAVTQDLSLTKRDLFYKDVTLFRSQRTVDKLVDDLAATLELDRADLNIRATSKGLVCGSGLVIYLLDGEALRINDCEGTLIPAGEDIERFEVQSDVSWVLVVEKEAVFQTLCRLQFTKYPGLPGCGLIVTGKGYPDIATRQLVKTLSDNLPDEIPIMGLVDGDAYGLDILSVYKYGSQSLRHENEKLAAHRIQWLGVRASELTGYGASWSMISLYTS</sequence>
<dbReference type="Gene3D" id="1.10.10.10">
    <property type="entry name" value="Winged helix-like DNA-binding domain superfamily/Winged helix DNA-binding domain"/>
    <property type="match status" value="1"/>
</dbReference>
<evidence type="ECO:0000259" key="14">
    <source>
        <dbReference type="Pfam" id="PF21180"/>
    </source>
</evidence>
<dbReference type="InterPro" id="IPR013048">
    <property type="entry name" value="Meiotic_Spo11"/>
</dbReference>
<dbReference type="SUPFAM" id="SSF56726">
    <property type="entry name" value="DNA topoisomerase IV, alpha subunit"/>
    <property type="match status" value="1"/>
</dbReference>
<evidence type="ECO:0000313" key="16">
    <source>
        <dbReference type="Proteomes" id="UP000683000"/>
    </source>
</evidence>
<dbReference type="Gene3D" id="3.40.1360.10">
    <property type="match status" value="1"/>
</dbReference>
<evidence type="ECO:0000256" key="6">
    <source>
        <dbReference type="ARBA" id="ARBA00022723"/>
    </source>
</evidence>
<evidence type="ECO:0000256" key="5">
    <source>
        <dbReference type="ARBA" id="ARBA00012895"/>
    </source>
</evidence>
<dbReference type="EC" id="5.6.2.2" evidence="5"/>
<dbReference type="InterPro" id="IPR036388">
    <property type="entry name" value="WH-like_DNA-bd_sf"/>
</dbReference>
<keyword evidence="8 12" id="KW-0799">Topoisomerase</keyword>
<dbReference type="OrthoDB" id="5377392at2759"/>
<comment type="subcellular location">
    <subcellularLocation>
        <location evidence="3">Nucleus</location>
    </subcellularLocation>
</comment>
<keyword evidence="6" id="KW-0479">Metal-binding</keyword>
<evidence type="ECO:0000256" key="2">
    <source>
        <dbReference type="ARBA" id="ARBA00001946"/>
    </source>
</evidence>
<feature type="non-terminal residue" evidence="15">
    <location>
        <position position="347"/>
    </location>
</feature>
<gene>
    <name evidence="15" type="ORF">JVT61DRAFT_7893</name>
</gene>
<dbReference type="GO" id="GO:0046872">
    <property type="term" value="F:metal ion binding"/>
    <property type="evidence" value="ECO:0007669"/>
    <property type="project" value="UniProtKB-KW"/>
</dbReference>
<evidence type="ECO:0000256" key="1">
    <source>
        <dbReference type="ARBA" id="ARBA00000185"/>
    </source>
</evidence>
<keyword evidence="11" id="KW-0539">Nucleus</keyword>
<dbReference type="Pfam" id="PF04406">
    <property type="entry name" value="TP6A_N"/>
    <property type="match status" value="1"/>
</dbReference>
<evidence type="ECO:0000256" key="4">
    <source>
        <dbReference type="ARBA" id="ARBA00006559"/>
    </source>
</evidence>
<evidence type="ECO:0000256" key="11">
    <source>
        <dbReference type="ARBA" id="ARBA00023242"/>
    </source>
</evidence>
<evidence type="ECO:0000256" key="3">
    <source>
        <dbReference type="ARBA" id="ARBA00004123"/>
    </source>
</evidence>
<feature type="domain" description="Spo11/DNA topoisomerase VI subunit A N-terminal" evidence="13">
    <location>
        <begin position="119"/>
        <end position="178"/>
    </location>
</feature>
<dbReference type="InterPro" id="IPR034136">
    <property type="entry name" value="TOPRIM_Topo6A/Spo11"/>
</dbReference>
<evidence type="ECO:0000259" key="13">
    <source>
        <dbReference type="Pfam" id="PF04406"/>
    </source>
</evidence>